<organism evidence="2 3">
    <name type="scientific">Slackia isoflavoniconvertens</name>
    <dbReference type="NCBI Taxonomy" id="572010"/>
    <lineage>
        <taxon>Bacteria</taxon>
        <taxon>Bacillati</taxon>
        <taxon>Actinomycetota</taxon>
        <taxon>Coriobacteriia</taxon>
        <taxon>Eggerthellales</taxon>
        <taxon>Eggerthellaceae</taxon>
        <taxon>Slackia</taxon>
    </lineage>
</organism>
<dbReference type="InterPro" id="IPR028974">
    <property type="entry name" value="TSP_type-3_rpt"/>
</dbReference>
<gene>
    <name evidence="2" type="ORF">C1881_03950</name>
</gene>
<feature type="compositionally biased region" description="Gly residues" evidence="1">
    <location>
        <begin position="82"/>
        <end position="91"/>
    </location>
</feature>
<sequence>MGAVAGDAAVVACPTCSDGCAGFVDENGDGVCDRWDGAPCTNHDGCPGYVDADNDGVCDHYGSNGYGYDDGSGRGAHHGGGHGHGTGCGRGGHGRCWR</sequence>
<dbReference type="AlphaFoldDB" id="A0A369LKJ4"/>
<protein>
    <submittedName>
        <fullName evidence="2">Uncharacterized protein</fullName>
    </submittedName>
</protein>
<comment type="caution">
    <text evidence="2">The sequence shown here is derived from an EMBL/GenBank/DDBJ whole genome shotgun (WGS) entry which is preliminary data.</text>
</comment>
<feature type="region of interest" description="Disordered" evidence="1">
    <location>
        <begin position="76"/>
        <end position="98"/>
    </location>
</feature>
<dbReference type="EMBL" id="PPTO01000004">
    <property type="protein sequence ID" value="RDB59840.1"/>
    <property type="molecule type" value="Genomic_DNA"/>
</dbReference>
<dbReference type="Proteomes" id="UP000253975">
    <property type="component" value="Unassembled WGS sequence"/>
</dbReference>
<accession>A0A369LKJ4</accession>
<evidence type="ECO:0000313" key="3">
    <source>
        <dbReference type="Proteomes" id="UP000253975"/>
    </source>
</evidence>
<name>A0A369LKJ4_9ACTN</name>
<dbReference type="SUPFAM" id="SSF103647">
    <property type="entry name" value="TSP type-3 repeat"/>
    <property type="match status" value="1"/>
</dbReference>
<dbReference type="GO" id="GO:0005509">
    <property type="term" value="F:calcium ion binding"/>
    <property type="evidence" value="ECO:0007669"/>
    <property type="project" value="InterPro"/>
</dbReference>
<evidence type="ECO:0000256" key="1">
    <source>
        <dbReference type="SAM" id="MobiDB-lite"/>
    </source>
</evidence>
<reference evidence="2 3" key="1">
    <citation type="journal article" date="2018" name="Elife">
        <title>Discovery and characterization of a prevalent human gut bacterial enzyme sufficient for the inactivation of a family of plant toxins.</title>
        <authorList>
            <person name="Koppel N."/>
            <person name="Bisanz J.E."/>
            <person name="Pandelia M.E."/>
            <person name="Turnbaugh P.J."/>
            <person name="Balskus E.P."/>
        </authorList>
    </citation>
    <scope>NUCLEOTIDE SEQUENCE [LARGE SCALE GENOMIC DNA]</scope>
    <source>
        <strain evidence="2 3">OB21 GAM31</strain>
    </source>
</reference>
<proteinExistence type="predicted"/>
<evidence type="ECO:0000313" key="2">
    <source>
        <dbReference type="EMBL" id="RDB59840.1"/>
    </source>
</evidence>